<feature type="domain" description="ABC transporter" evidence="11">
    <location>
        <begin position="284"/>
        <end position="534"/>
    </location>
</feature>
<gene>
    <name evidence="12" type="ORF">C7400_10912</name>
</gene>
<dbReference type="SUPFAM" id="SSF52540">
    <property type="entry name" value="P-loop containing nucleoside triphosphate hydrolases"/>
    <property type="match status" value="2"/>
</dbReference>
<dbReference type="Gene3D" id="3.40.50.300">
    <property type="entry name" value="P-loop containing nucleotide triphosphate hydrolases"/>
    <property type="match status" value="2"/>
</dbReference>
<sequence>MSTPRDDARGEPPTPQAHETPAAPALELRGLVKQYGGVQALRGASLSAARGTVHGLIGQNGAGKSTLIKILAGLERADAGEIRVDGVKRDGGAPGEIAFIHQERLLSPTFTVAEALALGDEPRVPGLRRLRALRSLLPLDLRRMRRRASEALAEHFDIALPPDRLIGELSVAEQQIVQITRTLMRAPRILVFDEPTAALVSREVERLLQIIDRLRARGLTILYVSHYLNEIASLCDRVTVLRDGIDVAQVDARTTPVETLVEAMIGTPPAARARRVSNARTNAHDTQNTHEAVLEARDLHAPGRFGPLSFALRRGEVLGVTGLVGSGGKPLVRSLFGLERGVLGELRLNGKRVRLRRPADAVRRGIAFVPEDRRRQGVATALPVRENLSLASLARFSRFGLVDTRRETAAARALIDTLGVRTPGPHAPVRHLSGGNQQKVALGKWLGRAQAGGGIYILDEPTVGVDVGAKADIYRLIDELVAQGASVLIFSSDLHELLDVTDRVLVLARGAIVQDVDSQTASTQDLLAWATLARRRAGAAPTQENAA</sequence>
<protein>
    <submittedName>
        <fullName evidence="12">Monosaccharide ABC transporter ATP-binding protein (CUT2 family)</fullName>
    </submittedName>
</protein>
<dbReference type="Proteomes" id="UP000247515">
    <property type="component" value="Unassembled WGS sequence"/>
</dbReference>
<evidence type="ECO:0000256" key="8">
    <source>
        <dbReference type="ARBA" id="ARBA00022967"/>
    </source>
</evidence>
<evidence type="ECO:0000313" key="13">
    <source>
        <dbReference type="Proteomes" id="UP000247515"/>
    </source>
</evidence>
<keyword evidence="1" id="KW-0813">Transport</keyword>
<keyword evidence="7 12" id="KW-0067">ATP-binding</keyword>
<evidence type="ECO:0000313" key="12">
    <source>
        <dbReference type="EMBL" id="PXX15677.1"/>
    </source>
</evidence>
<dbReference type="CDD" id="cd03216">
    <property type="entry name" value="ABC_Carb_Monos_I"/>
    <property type="match status" value="1"/>
</dbReference>
<dbReference type="InterPro" id="IPR050107">
    <property type="entry name" value="ABC_carbohydrate_import_ATPase"/>
</dbReference>
<dbReference type="PROSITE" id="PS00211">
    <property type="entry name" value="ABC_TRANSPORTER_1"/>
    <property type="match status" value="1"/>
</dbReference>
<feature type="compositionally biased region" description="Basic and acidic residues" evidence="10">
    <location>
        <begin position="1"/>
        <end position="10"/>
    </location>
</feature>
<dbReference type="RefSeq" id="WP_110327655.1">
    <property type="nucleotide sequence ID" value="NZ_JAGIXD010000022.1"/>
</dbReference>
<dbReference type="GO" id="GO:0005524">
    <property type="term" value="F:ATP binding"/>
    <property type="evidence" value="ECO:0007669"/>
    <property type="project" value="UniProtKB-KW"/>
</dbReference>
<dbReference type="InterPro" id="IPR027417">
    <property type="entry name" value="P-loop_NTPase"/>
</dbReference>
<dbReference type="SMART" id="SM00382">
    <property type="entry name" value="AAA"/>
    <property type="match status" value="2"/>
</dbReference>
<organism evidence="12 13">
    <name type="scientific">Paraburkholderia tropica</name>
    <dbReference type="NCBI Taxonomy" id="92647"/>
    <lineage>
        <taxon>Bacteria</taxon>
        <taxon>Pseudomonadati</taxon>
        <taxon>Pseudomonadota</taxon>
        <taxon>Betaproteobacteria</taxon>
        <taxon>Burkholderiales</taxon>
        <taxon>Burkholderiaceae</taxon>
        <taxon>Paraburkholderia</taxon>
    </lineage>
</organism>
<feature type="domain" description="ABC transporter" evidence="11">
    <location>
        <begin position="26"/>
        <end position="268"/>
    </location>
</feature>
<keyword evidence="4" id="KW-0762">Sugar transport</keyword>
<dbReference type="EMBL" id="QJJV01000009">
    <property type="protein sequence ID" value="PXX15677.1"/>
    <property type="molecule type" value="Genomic_DNA"/>
</dbReference>
<reference evidence="12 13" key="1">
    <citation type="submission" date="2018-05" db="EMBL/GenBank/DDBJ databases">
        <title>Genomic Encyclopedia of Type Strains, Phase IV (KMG-V): Genome sequencing to study the core and pangenomes of soil and plant-associated prokaryotes.</title>
        <authorList>
            <person name="Whitman W."/>
        </authorList>
    </citation>
    <scope>NUCLEOTIDE SEQUENCE [LARGE SCALE GENOMIC DNA]</scope>
    <source>
        <strain evidence="12 13">SIr-6563</strain>
    </source>
</reference>
<keyword evidence="6" id="KW-0547">Nucleotide-binding</keyword>
<feature type="region of interest" description="Disordered" evidence="10">
    <location>
        <begin position="1"/>
        <end position="23"/>
    </location>
</feature>
<comment type="caution">
    <text evidence="12">The sequence shown here is derived from an EMBL/GenBank/DDBJ whole genome shotgun (WGS) entry which is preliminary data.</text>
</comment>
<evidence type="ECO:0000256" key="9">
    <source>
        <dbReference type="ARBA" id="ARBA00023136"/>
    </source>
</evidence>
<keyword evidence="5" id="KW-0677">Repeat</keyword>
<evidence type="ECO:0000259" key="11">
    <source>
        <dbReference type="PROSITE" id="PS50893"/>
    </source>
</evidence>
<keyword evidence="13" id="KW-1185">Reference proteome</keyword>
<evidence type="ECO:0000256" key="3">
    <source>
        <dbReference type="ARBA" id="ARBA00022519"/>
    </source>
</evidence>
<keyword evidence="2" id="KW-1003">Cell membrane</keyword>
<dbReference type="PANTHER" id="PTHR43790:SF3">
    <property type="entry name" value="D-ALLOSE IMPORT ATP-BINDING PROTEIN ALSA-RELATED"/>
    <property type="match status" value="1"/>
</dbReference>
<evidence type="ECO:0000256" key="6">
    <source>
        <dbReference type="ARBA" id="ARBA00022741"/>
    </source>
</evidence>
<proteinExistence type="predicted"/>
<name>A0ABX5MNI5_9BURK</name>
<dbReference type="InterPro" id="IPR003593">
    <property type="entry name" value="AAA+_ATPase"/>
</dbReference>
<dbReference type="Pfam" id="PF00005">
    <property type="entry name" value="ABC_tran"/>
    <property type="match status" value="2"/>
</dbReference>
<keyword evidence="3" id="KW-0997">Cell inner membrane</keyword>
<accession>A0ABX5MNI5</accession>
<dbReference type="PANTHER" id="PTHR43790">
    <property type="entry name" value="CARBOHYDRATE TRANSPORT ATP-BINDING PROTEIN MG119-RELATED"/>
    <property type="match status" value="1"/>
</dbReference>
<evidence type="ECO:0000256" key="2">
    <source>
        <dbReference type="ARBA" id="ARBA00022475"/>
    </source>
</evidence>
<evidence type="ECO:0000256" key="4">
    <source>
        <dbReference type="ARBA" id="ARBA00022597"/>
    </source>
</evidence>
<dbReference type="InterPro" id="IPR017871">
    <property type="entry name" value="ABC_transporter-like_CS"/>
</dbReference>
<keyword evidence="9" id="KW-0472">Membrane</keyword>
<dbReference type="InterPro" id="IPR003439">
    <property type="entry name" value="ABC_transporter-like_ATP-bd"/>
</dbReference>
<dbReference type="CDD" id="cd03215">
    <property type="entry name" value="ABC_Carb_Monos_II"/>
    <property type="match status" value="1"/>
</dbReference>
<evidence type="ECO:0000256" key="10">
    <source>
        <dbReference type="SAM" id="MobiDB-lite"/>
    </source>
</evidence>
<evidence type="ECO:0000256" key="5">
    <source>
        <dbReference type="ARBA" id="ARBA00022737"/>
    </source>
</evidence>
<evidence type="ECO:0000256" key="1">
    <source>
        <dbReference type="ARBA" id="ARBA00022448"/>
    </source>
</evidence>
<keyword evidence="8" id="KW-1278">Translocase</keyword>
<evidence type="ECO:0000256" key="7">
    <source>
        <dbReference type="ARBA" id="ARBA00022840"/>
    </source>
</evidence>
<dbReference type="PROSITE" id="PS50893">
    <property type="entry name" value="ABC_TRANSPORTER_2"/>
    <property type="match status" value="2"/>
</dbReference>